<evidence type="ECO:0000256" key="5">
    <source>
        <dbReference type="ARBA" id="ARBA00022801"/>
    </source>
</evidence>
<evidence type="ECO:0000256" key="3">
    <source>
        <dbReference type="ARBA" id="ARBA00016900"/>
    </source>
</evidence>
<evidence type="ECO:0000313" key="12">
    <source>
        <dbReference type="Proteomes" id="UP000094455"/>
    </source>
</evidence>
<dbReference type="RefSeq" id="XP_019016894.1">
    <property type="nucleotide sequence ID" value="XM_019164435.1"/>
</dbReference>
<dbReference type="GO" id="GO:0005739">
    <property type="term" value="C:mitochondrion"/>
    <property type="evidence" value="ECO:0007669"/>
    <property type="project" value="UniProtKB-SubCell"/>
</dbReference>
<keyword evidence="4 9" id="KW-0645">Protease</keyword>
<dbReference type="PIRSF" id="PIRSF005700">
    <property type="entry name" value="PepC"/>
    <property type="match status" value="1"/>
</dbReference>
<evidence type="ECO:0000256" key="4">
    <source>
        <dbReference type="ARBA" id="ARBA00022670"/>
    </source>
</evidence>
<dbReference type="InterPro" id="IPR004134">
    <property type="entry name" value="Peptidase_C1B"/>
</dbReference>
<reference evidence="11 12" key="1">
    <citation type="journal article" date="2016" name="Proc. Natl. Acad. Sci. U.S.A.">
        <title>Comparative genomics of biotechnologically important yeasts.</title>
        <authorList>
            <person name="Riley R."/>
            <person name="Haridas S."/>
            <person name="Wolfe K.H."/>
            <person name="Lopes M.R."/>
            <person name="Hittinger C.T."/>
            <person name="Goeker M."/>
            <person name="Salamov A.A."/>
            <person name="Wisecaver J.H."/>
            <person name="Long T.M."/>
            <person name="Calvey C.H."/>
            <person name="Aerts A.L."/>
            <person name="Barry K.W."/>
            <person name="Choi C."/>
            <person name="Clum A."/>
            <person name="Coughlan A.Y."/>
            <person name="Deshpande S."/>
            <person name="Douglass A.P."/>
            <person name="Hanson S.J."/>
            <person name="Klenk H.-P."/>
            <person name="LaButti K.M."/>
            <person name="Lapidus A."/>
            <person name="Lindquist E.A."/>
            <person name="Lipzen A.M."/>
            <person name="Meier-Kolthoff J.P."/>
            <person name="Ohm R.A."/>
            <person name="Otillar R.P."/>
            <person name="Pangilinan J.L."/>
            <person name="Peng Y."/>
            <person name="Rokas A."/>
            <person name="Rosa C.A."/>
            <person name="Scheuner C."/>
            <person name="Sibirny A.A."/>
            <person name="Slot J.C."/>
            <person name="Stielow J.B."/>
            <person name="Sun H."/>
            <person name="Kurtzman C.P."/>
            <person name="Blackwell M."/>
            <person name="Grigoriev I.V."/>
            <person name="Jeffries T.W."/>
        </authorList>
    </citation>
    <scope>NUCLEOTIDE SEQUENCE [LARGE SCALE GENOMIC DNA]</scope>
    <source>
        <strain evidence="11 12">NRRL Y-2026</strain>
    </source>
</reference>
<comment type="function">
    <text evidence="7">The normal physiological role of the enzyme is unknown, but it is not essential for the viability of yeast cells. Has aminopeptidase activity, shortening substrate peptides sequentially by 1 amino acid. Has bleomycin hydrolase activity, which can protect the cell from the toxic effects of bleomycin. Has homocysteine-thiolactonase activity, protecting the cell against homocysteine toxicity. Acts as a repressor in the GAL4 regulatory system, but this does not require either the peptidase or nucleic acid-binding activities.</text>
</comment>
<protein>
    <recommendedName>
        <fullName evidence="3 9">Cysteine proteinase 1, mitochondrial</fullName>
        <ecNumber evidence="2 9">3.4.22.40</ecNumber>
    </recommendedName>
</protein>
<name>A0A1E3NI32_9ASCO</name>
<dbReference type="GO" id="GO:0009636">
    <property type="term" value="P:response to toxic substance"/>
    <property type="evidence" value="ECO:0007669"/>
    <property type="project" value="TreeGrafter"/>
</dbReference>
<comment type="catalytic activity">
    <reaction evidence="1 9">
        <text>Inactivates bleomycin B2 (a cytotoxic glycometallopeptide) by hydrolysis of a carboxyamide bond of beta-aminoalanine, but also shows general aminopeptidase activity. The specificity varies somewhat with source, but amino acid arylamides of Met, Leu and Ala are preferred.</text>
        <dbReference type="EC" id="3.4.22.40"/>
    </reaction>
</comment>
<dbReference type="PANTHER" id="PTHR10363">
    <property type="entry name" value="BLEOMYCIN HYDROLASE"/>
    <property type="match status" value="1"/>
</dbReference>
<feature type="active site" evidence="10">
    <location>
        <position position="388"/>
    </location>
</feature>
<accession>A0A1E3NI32</accession>
<evidence type="ECO:0000256" key="8">
    <source>
        <dbReference type="ARBA" id="ARBA00026080"/>
    </source>
</evidence>
<dbReference type="EC" id="3.4.22.40" evidence="2 9"/>
<keyword evidence="6 9" id="KW-0788">Thiol protease</keyword>
<feature type="active site" evidence="10">
    <location>
        <position position="366"/>
    </location>
</feature>
<comment type="similarity">
    <text evidence="9">Belongs to the peptidase C1 family.</text>
</comment>
<dbReference type="EMBL" id="KV454004">
    <property type="protein sequence ID" value="ODQ45781.1"/>
    <property type="molecule type" value="Genomic_DNA"/>
</dbReference>
<evidence type="ECO:0000256" key="10">
    <source>
        <dbReference type="PIRSR" id="PIRSR005700-1"/>
    </source>
</evidence>
<dbReference type="CDD" id="cd00585">
    <property type="entry name" value="Peptidase_C1B"/>
    <property type="match status" value="1"/>
</dbReference>
<evidence type="ECO:0000313" key="11">
    <source>
        <dbReference type="EMBL" id="ODQ45781.1"/>
    </source>
</evidence>
<evidence type="ECO:0000256" key="9">
    <source>
        <dbReference type="PIRNR" id="PIRNR005700"/>
    </source>
</evidence>
<dbReference type="GeneID" id="30181122"/>
<proteinExistence type="inferred from homology"/>
<comment type="subcellular location">
    <subcellularLocation>
        <location evidence="9">Mitochondrion</location>
    </subcellularLocation>
    <subcellularLocation>
        <location evidence="9">Cytoplasm</location>
    </subcellularLocation>
</comment>
<feature type="active site" evidence="10">
    <location>
        <position position="75"/>
    </location>
</feature>
<dbReference type="GO" id="GO:0070005">
    <property type="term" value="F:cysteine-type aminopeptidase activity"/>
    <property type="evidence" value="ECO:0007669"/>
    <property type="project" value="InterPro"/>
</dbReference>
<organism evidence="11 12">
    <name type="scientific">Pichia membranifaciens NRRL Y-2026</name>
    <dbReference type="NCBI Taxonomy" id="763406"/>
    <lineage>
        <taxon>Eukaryota</taxon>
        <taxon>Fungi</taxon>
        <taxon>Dikarya</taxon>
        <taxon>Ascomycota</taxon>
        <taxon>Saccharomycotina</taxon>
        <taxon>Pichiomycetes</taxon>
        <taxon>Pichiales</taxon>
        <taxon>Pichiaceae</taxon>
        <taxon>Pichia</taxon>
    </lineage>
</organism>
<evidence type="ECO:0000256" key="1">
    <source>
        <dbReference type="ARBA" id="ARBA00000423"/>
    </source>
</evidence>
<dbReference type="InterPro" id="IPR038765">
    <property type="entry name" value="Papain-like_cys_pep_sf"/>
</dbReference>
<keyword evidence="9" id="KW-0963">Cytoplasm</keyword>
<keyword evidence="9" id="KW-0496">Mitochondrion</keyword>
<dbReference type="GO" id="GO:0004197">
    <property type="term" value="F:cysteine-type endopeptidase activity"/>
    <property type="evidence" value="ECO:0007669"/>
    <property type="project" value="UniProtKB-EC"/>
</dbReference>
<gene>
    <name evidence="11" type="ORF">PICMEDRAFT_73284</name>
</gene>
<dbReference type="SUPFAM" id="SSF54001">
    <property type="entry name" value="Cysteine proteinases"/>
    <property type="match status" value="1"/>
</dbReference>
<sequence>MANSTSDINLESLSQWTEEFKTDLKTQFGGSVLQHANADDVLINRDQEIANKNFFNHKIEIEGLPVMDQKASGRCWLFASTNMLRVGAMKKYNLKEVQLSPSFLFFHDKLERANYFLQMIIDTYKEPAESRLVQWFLLDPAQDGGQFTMMTQIVDKYGIVPDQIYPDSYNTTNTRVMNRMLNFKLREFAMTLREALAAGKDVSIQRKEMQREVYRLLTMFLGNPPKPTEEFTWEFYDKDGKYQSIKTTPLKYAADILEFNTPDYVSLLNDPRNDYNKLVKVDRLGNVANGDAVVYLNLEAEKLAQAVVHRIKSNKPVFFGCDTPKFMDKKRGIIDVDLWDFQLLGYDVDSMSKKERVVYGHSLMTHAMLITAVHVDDAGKPVRYRVENSWGSKSGQDGYYVMSQKFFEEYVYQVVVEKNELAALDVDAKVLDSTDYIVLPPYDPMGALAHL</sequence>
<evidence type="ECO:0000256" key="2">
    <source>
        <dbReference type="ARBA" id="ARBA00012465"/>
    </source>
</evidence>
<dbReference type="GO" id="GO:0043418">
    <property type="term" value="P:homocysteine catabolic process"/>
    <property type="evidence" value="ECO:0007669"/>
    <property type="project" value="TreeGrafter"/>
</dbReference>
<dbReference type="InterPro" id="IPR000169">
    <property type="entry name" value="Pept_cys_AS"/>
</dbReference>
<dbReference type="GO" id="GO:0006508">
    <property type="term" value="P:proteolysis"/>
    <property type="evidence" value="ECO:0007669"/>
    <property type="project" value="UniProtKB-KW"/>
</dbReference>
<comment type="function">
    <text evidence="9">Has aminopeptidase activity, shortening substrate peptides sequentially by 1 amino acid. Has bleomycin hydrolase activity, which can protect the cell from the toxic effects of bleomycin. Has homocysteine-thiolactonase activity, protecting the cell against homocysteine toxicity.</text>
</comment>
<dbReference type="OrthoDB" id="2666448at2759"/>
<dbReference type="PANTHER" id="PTHR10363:SF2">
    <property type="entry name" value="BLEOMYCIN HYDROLASE"/>
    <property type="match status" value="1"/>
</dbReference>
<dbReference type="Pfam" id="PF03051">
    <property type="entry name" value="Peptidase_C1_2"/>
    <property type="match status" value="1"/>
</dbReference>
<dbReference type="Proteomes" id="UP000094455">
    <property type="component" value="Unassembled WGS sequence"/>
</dbReference>
<evidence type="ECO:0000256" key="6">
    <source>
        <dbReference type="ARBA" id="ARBA00022807"/>
    </source>
</evidence>
<dbReference type="Gene3D" id="3.90.70.10">
    <property type="entry name" value="Cysteine proteinases"/>
    <property type="match status" value="1"/>
</dbReference>
<dbReference type="AlphaFoldDB" id="A0A1E3NI32"/>
<evidence type="ECO:0000256" key="7">
    <source>
        <dbReference type="ARBA" id="ARBA00025347"/>
    </source>
</evidence>
<keyword evidence="5 9" id="KW-0378">Hydrolase</keyword>
<comment type="subunit">
    <text evidence="8">Homohexamer. Binds to nucleic acids. Binds single-stranded DNA and RNA with higher affinity than double-stranded DNA.</text>
</comment>
<dbReference type="PROSITE" id="PS00139">
    <property type="entry name" value="THIOL_PROTEASE_CYS"/>
    <property type="match status" value="1"/>
</dbReference>
<keyword evidence="12" id="KW-1185">Reference proteome</keyword>